<comment type="subunit">
    <text evidence="8">Component of the eukaryotic translation initiation factor 3 (eIF-3) complex.</text>
</comment>
<keyword evidence="6" id="KW-0234">DNA repair</keyword>
<evidence type="ECO:0000313" key="13">
    <source>
        <dbReference type="Proteomes" id="UP001583172"/>
    </source>
</evidence>
<feature type="compositionally biased region" description="Basic and acidic residues" evidence="9">
    <location>
        <begin position="38"/>
        <end position="59"/>
    </location>
</feature>
<keyword evidence="7" id="KW-0539">Nucleus</keyword>
<feature type="compositionally biased region" description="Low complexity" evidence="9">
    <location>
        <begin position="743"/>
        <end position="757"/>
    </location>
</feature>
<organism evidence="12 13">
    <name type="scientific">Humicola insolens</name>
    <name type="common">Soft-rot fungus</name>
    <dbReference type="NCBI Taxonomy" id="85995"/>
    <lineage>
        <taxon>Eukaryota</taxon>
        <taxon>Fungi</taxon>
        <taxon>Dikarya</taxon>
        <taxon>Ascomycota</taxon>
        <taxon>Pezizomycotina</taxon>
        <taxon>Sordariomycetes</taxon>
        <taxon>Sordariomycetidae</taxon>
        <taxon>Sordariales</taxon>
        <taxon>Chaetomiaceae</taxon>
        <taxon>Mycothermus</taxon>
    </lineage>
</organism>
<keyword evidence="13" id="KW-1185">Reference proteome</keyword>
<comment type="function">
    <text evidence="8">mRNA cap-binding component of the eukaryotic translation initiation factor 3 (eIF-3) complex, which is involved in protein synthesis of a specialized repertoire of mRNAs and, together with other initiation factors, stimulates binding of mRNA and methionyl-tRNAi to the 40S ribosome. The eIF-3 complex specifically targets and initiates translation of a subset of mRNAs involved in cell proliferation. In the eIF-3 complex, eif3d specifically recognizes and binds the 7-methylguanosine cap of a subset of mRNAs.</text>
</comment>
<dbReference type="Proteomes" id="UP001583172">
    <property type="component" value="Unassembled WGS sequence"/>
</dbReference>
<feature type="compositionally biased region" description="Low complexity" evidence="9">
    <location>
        <begin position="593"/>
        <end position="606"/>
    </location>
</feature>
<feature type="compositionally biased region" description="Basic and acidic residues" evidence="9">
    <location>
        <begin position="808"/>
        <end position="817"/>
    </location>
</feature>
<dbReference type="PANTHER" id="PTHR12399">
    <property type="entry name" value="EUKARYOTIC TRANSLATION INITIATION FACTOR 3 SUBUNIT 7"/>
    <property type="match status" value="1"/>
</dbReference>
<dbReference type="CDD" id="cd16273">
    <property type="entry name" value="SNM1A-1C-like_MBL-fold"/>
    <property type="match status" value="1"/>
</dbReference>
<feature type="compositionally biased region" description="Polar residues" evidence="9">
    <location>
        <begin position="866"/>
        <end position="875"/>
    </location>
</feature>
<feature type="compositionally biased region" description="Acidic residues" evidence="9">
    <location>
        <begin position="840"/>
        <end position="857"/>
    </location>
</feature>
<dbReference type="InterPro" id="IPR036866">
    <property type="entry name" value="RibonucZ/Hydroxyglut_hydro"/>
</dbReference>
<feature type="region of interest" description="Disordered" evidence="9">
    <location>
        <begin position="9"/>
        <end position="65"/>
    </location>
</feature>
<feature type="domain" description="DNA repair metallo-beta-lactamase" evidence="10">
    <location>
        <begin position="1379"/>
        <end position="1566"/>
    </location>
</feature>
<feature type="region of interest" description="Disordered" evidence="9">
    <location>
        <begin position="1003"/>
        <end position="1041"/>
    </location>
</feature>
<feature type="region of interest" description="Disordered" evidence="9">
    <location>
        <begin position="1493"/>
        <end position="1524"/>
    </location>
</feature>
<gene>
    <name evidence="12" type="ORF">VTJ49DRAFT_7104</name>
</gene>
<dbReference type="InterPro" id="IPR007783">
    <property type="entry name" value="eIF3d"/>
</dbReference>
<evidence type="ECO:0000259" key="10">
    <source>
        <dbReference type="Pfam" id="PF07522"/>
    </source>
</evidence>
<feature type="region of interest" description="RNA gate" evidence="8">
    <location>
        <begin position="307"/>
        <end position="321"/>
    </location>
</feature>
<feature type="compositionally biased region" description="Basic and acidic residues" evidence="9">
    <location>
        <begin position="1005"/>
        <end position="1014"/>
    </location>
</feature>
<evidence type="ECO:0000259" key="11">
    <source>
        <dbReference type="Pfam" id="PF12706"/>
    </source>
</evidence>
<feature type="compositionally biased region" description="Gly residues" evidence="9">
    <location>
        <begin position="1439"/>
        <end position="1465"/>
    </location>
</feature>
<evidence type="ECO:0000256" key="3">
    <source>
        <dbReference type="ARBA" id="ARBA00022763"/>
    </source>
</evidence>
<dbReference type="Gene3D" id="3.40.50.12650">
    <property type="match status" value="1"/>
</dbReference>
<feature type="compositionally biased region" description="Acidic residues" evidence="9">
    <location>
        <begin position="792"/>
        <end position="807"/>
    </location>
</feature>
<protein>
    <recommendedName>
        <fullName evidence="8">Eukaryotic translation initiation factor 3 subunit D</fullName>
        <shortName evidence="8">eIF3d</shortName>
    </recommendedName>
</protein>
<feature type="compositionally biased region" description="Acidic residues" evidence="9">
    <location>
        <begin position="657"/>
        <end position="681"/>
    </location>
</feature>
<keyword evidence="5 8" id="KW-0648">Protein biosynthesis</keyword>
<name>A0ABR3VHL4_HUMIN</name>
<dbReference type="Gene3D" id="3.60.15.10">
    <property type="entry name" value="Ribonuclease Z/Hydroxyacylglutathione hydrolase-like"/>
    <property type="match status" value="1"/>
</dbReference>
<accession>A0ABR3VHL4</accession>
<dbReference type="PANTHER" id="PTHR12399:SF0">
    <property type="entry name" value="EUKARYOTIC TRANSLATION INITIATION FACTOR 3 SUBUNIT D"/>
    <property type="match status" value="1"/>
</dbReference>
<evidence type="ECO:0000256" key="8">
    <source>
        <dbReference type="HAMAP-Rule" id="MF_03003"/>
    </source>
</evidence>
<evidence type="ECO:0000256" key="6">
    <source>
        <dbReference type="ARBA" id="ARBA00023204"/>
    </source>
</evidence>
<comment type="subcellular location">
    <subcellularLocation>
        <location evidence="8">Cytoplasm</location>
    </subcellularLocation>
</comment>
<feature type="compositionally biased region" description="Gly residues" evidence="9">
    <location>
        <begin position="139"/>
        <end position="157"/>
    </location>
</feature>
<keyword evidence="3" id="KW-0227">DNA damage</keyword>
<feature type="compositionally biased region" description="Low complexity" evidence="9">
    <location>
        <begin position="1015"/>
        <end position="1026"/>
    </location>
</feature>
<dbReference type="Pfam" id="PF12706">
    <property type="entry name" value="Lactamase_B_2"/>
    <property type="match status" value="1"/>
</dbReference>
<reference evidence="12 13" key="1">
    <citation type="journal article" date="2024" name="Commun. Biol.">
        <title>Comparative genomic analysis of thermophilic fungi reveals convergent evolutionary adaptations and gene losses.</title>
        <authorList>
            <person name="Steindorff A.S."/>
            <person name="Aguilar-Pontes M.V."/>
            <person name="Robinson A.J."/>
            <person name="Andreopoulos B."/>
            <person name="LaButti K."/>
            <person name="Kuo A."/>
            <person name="Mondo S."/>
            <person name="Riley R."/>
            <person name="Otillar R."/>
            <person name="Haridas S."/>
            <person name="Lipzen A."/>
            <person name="Grimwood J."/>
            <person name="Schmutz J."/>
            <person name="Clum A."/>
            <person name="Reid I.D."/>
            <person name="Moisan M.C."/>
            <person name="Butler G."/>
            <person name="Nguyen T.T.M."/>
            <person name="Dewar K."/>
            <person name="Conant G."/>
            <person name="Drula E."/>
            <person name="Henrissat B."/>
            <person name="Hansel C."/>
            <person name="Singer S."/>
            <person name="Hutchinson M.I."/>
            <person name="de Vries R.P."/>
            <person name="Natvig D.O."/>
            <person name="Powell A.J."/>
            <person name="Tsang A."/>
            <person name="Grigoriev I.V."/>
        </authorList>
    </citation>
    <scope>NUCLEOTIDE SEQUENCE [LARGE SCALE GENOMIC DNA]</scope>
    <source>
        <strain evidence="12 13">CBS 620.91</strain>
    </source>
</reference>
<keyword evidence="2 8" id="KW-0396">Initiation factor</keyword>
<proteinExistence type="inferred from homology"/>
<feature type="region of interest" description="Disordered" evidence="9">
    <location>
        <begin position="1301"/>
        <end position="1325"/>
    </location>
</feature>
<feature type="compositionally biased region" description="Acidic residues" evidence="9">
    <location>
        <begin position="557"/>
        <end position="577"/>
    </location>
</feature>
<evidence type="ECO:0000313" key="12">
    <source>
        <dbReference type="EMBL" id="KAL1841374.1"/>
    </source>
</evidence>
<dbReference type="Pfam" id="PF07522">
    <property type="entry name" value="DRMBL"/>
    <property type="match status" value="1"/>
</dbReference>
<dbReference type="HAMAP" id="MF_03003">
    <property type="entry name" value="eIF3d"/>
    <property type="match status" value="1"/>
</dbReference>
<dbReference type="Pfam" id="PF05091">
    <property type="entry name" value="eIF-3_zeta"/>
    <property type="match status" value="1"/>
</dbReference>
<dbReference type="InterPro" id="IPR001279">
    <property type="entry name" value="Metallo-B-lactamas"/>
</dbReference>
<feature type="compositionally biased region" description="Low complexity" evidence="9">
    <location>
        <begin position="613"/>
        <end position="627"/>
    </location>
</feature>
<evidence type="ECO:0000256" key="2">
    <source>
        <dbReference type="ARBA" id="ARBA00022540"/>
    </source>
</evidence>
<dbReference type="EMBL" id="JAZGSY010000077">
    <property type="protein sequence ID" value="KAL1841374.1"/>
    <property type="molecule type" value="Genomic_DNA"/>
</dbReference>
<feature type="region of interest" description="Disordered" evidence="9">
    <location>
        <begin position="1439"/>
        <end position="1470"/>
    </location>
</feature>
<feature type="region of interest" description="Disordered" evidence="9">
    <location>
        <begin position="553"/>
        <end position="918"/>
    </location>
</feature>
<comment type="similarity">
    <text evidence="8">Belongs to the eIF-3 subunit D family.</text>
</comment>
<feature type="region of interest" description="Disordered" evidence="9">
    <location>
        <begin position="117"/>
        <end position="165"/>
    </location>
</feature>
<feature type="compositionally biased region" description="Basic and acidic residues" evidence="9">
    <location>
        <begin position="693"/>
        <end position="707"/>
    </location>
</feature>
<dbReference type="InterPro" id="IPR011084">
    <property type="entry name" value="DRMBL"/>
</dbReference>
<keyword evidence="4" id="KW-0694">RNA-binding</keyword>
<evidence type="ECO:0000256" key="4">
    <source>
        <dbReference type="ARBA" id="ARBA00022884"/>
    </source>
</evidence>
<comment type="domain">
    <text evidence="8">The RNA gate region regulates mRNA cap recognition to prevent promiscuous mRNA-binding before assembly of eif3d into the full eukaryotic translation initiation factor 3 (eIF-3) complex.</text>
</comment>
<dbReference type="SUPFAM" id="SSF56281">
    <property type="entry name" value="Metallo-hydrolase/oxidoreductase"/>
    <property type="match status" value="1"/>
</dbReference>
<evidence type="ECO:0000256" key="7">
    <source>
        <dbReference type="ARBA" id="ARBA00023242"/>
    </source>
</evidence>
<evidence type="ECO:0000256" key="9">
    <source>
        <dbReference type="SAM" id="MobiDB-lite"/>
    </source>
</evidence>
<comment type="caution">
    <text evidence="12">The sequence shown here is derived from an EMBL/GenBank/DDBJ whole genome shotgun (WGS) entry which is preliminary data.</text>
</comment>
<feature type="domain" description="Metallo-beta-lactamase" evidence="11">
    <location>
        <begin position="1104"/>
        <end position="1211"/>
    </location>
</feature>
<evidence type="ECO:0000256" key="1">
    <source>
        <dbReference type="ARBA" id="ARBA00022490"/>
    </source>
</evidence>
<evidence type="ECO:0000256" key="5">
    <source>
        <dbReference type="ARBA" id="ARBA00022917"/>
    </source>
</evidence>
<sequence>MASIVDLIDSLPEPDTTWGPPVTSDTTLNGVPYAPFSKSDKLGRMADWSDAKDGRDGRGRQQYNRNYRDQQVYGAGSASLFVAPAAEDEASFSLVSNVRDTGKSRFGRGAIFTRGRTQRGGARTDGRAGGGRAQLQRSGRGGGQQYGGGYDGRGGARSGARGRRFGWKDYDKPQRLRDASVAIRPEWKLVEEIDFNRLSKLNLEADEGEDLEGHSYGFLYYYDRSYDKPAVKAAERKLAPVDRSVYNVTTSRDPVIQELAEKEEATIFAADNILSMLMCAPRSVYPWDIIIRKQGNKVFLDKRDGAAIDLVTVNENAADAPLDAADGSKDSINQPSALAAEATFINHNFPNQVVLESANQKVDMEHENPFHTAEEADPLASKAYKYRRFDLSTSEEDPMYLIVRTELDAVQKNAINGENQFLTVHALNEWDPKAQGSGGALDWRSKLVTQRGAVVATEMKNNSCKLARWTVQSILARADMMKLGFVSRVNPKANDKHVVLGVVGWKPRDFANQMNLQLSNGWGIVRTIADMCLQRDDGKYVLVKDPNKSILRLYETGPDEPDEDEDEEAAEEGEAQEEPTTTTTKQKPKFSQTRLTTTVSSSNNSKPKPKPVTPTRTPFAAAAGSAGRTKAKPNQSILNFFQKAPRPEEGLFIGEGPVEDADADVDLEAGEEDGQGGEDGCEVANAELQQGLKGEENKQEEERDAHAAAKPPSPTGTARTEDGDEEGRFNERGGSVKRRRLDSVAAAAAAAASVAVVDSGTGDGDDRKKTSKPSTNPAPAAAKRRAGNPFLDDSDSDSDSDSDDDCEGDKNKDKDGNKNNNQPGVAAMSRVRLPHSVLDCDLDDDDDVVDGGDGDENESMRGRSAGLTNGTTTSRKVLLLREQSSDANHLESNNNDRDDCGDTSGDVGNLFDHSGDSDDFTAEELRIMREMEEQARIELEGDGEEDDAAAECEREGLGADDDDDEAMAECCPVCGGSFAGTTPDQATAHVNACLDGNPTPLLPKPPEHTDEREVAAAAAKRSARAAIPRPGQANPIRLSDTAGEGSSAFARLMSGHAEDTAWATAAAVEAASRGLPAYKRTCPFYKIMPGFSICVDAFRYGAVEGCKAYFLSHFHSDHYIGLTASWTHGPIYCSKVTAALVKSQLKTADKYVVELEFEETVPIPDTDATVTMIPANHCPGSALFLFEKTLNGRVQRILHCGDFRACPAHVEHPKLRPEIIDAVTGRTRQQKIDICYLDTTYLNPRYSFPPQSDVVNACAELCKLLNDGLLAGDDTEWKALLRRPRGGGPQTNKDVSTFFTSTSASSAKPQPPPPPAPADNNAFAALNGRPHNPNRLLVVCGTYSIGKERLCVAIAKALGTRIFAAPAKLRMCHQLGDAELSALLTSDPAEAQVHMQSLMDIGTEALAEYLASYKARGWFERVVGFRPSGWNYRPVGAGAGSGSRGGGNGNGNGNGSGSGSGGGSIGANLAPSALPTTQLLHGPRWRPRFTRHDLVPQRGSGSGGGSNGNGKKPTGTGASTGSSNKASLAETLCFSVPYSEHSSFRELALFLMALRIERVVPTVNVGSEASRRRMKGWVDRDTELMTVR</sequence>
<keyword evidence="1 8" id="KW-0963">Cytoplasm</keyword>